<sequence>MLADGPQAVKTTTDFTPSFPNVNSQVDDGITSQRDEIDNPNYDQHPQLGERRTRKRINLAPTGKPAVATAAIRINRIVTGTQGT</sequence>
<name>A0A514D1H1_9VIRU</name>
<reference evidence="2" key="1">
    <citation type="submission" date="2019-05" db="EMBL/GenBank/DDBJ databases">
        <title>Metatranscriptomic reconstruction reveals RNA viruses with the potential to shape carbon cycling in soil.</title>
        <authorList>
            <person name="Starr E.P."/>
            <person name="Nuccio E."/>
            <person name="Pett-Ridge J."/>
            <person name="Banfield J.F."/>
            <person name="Firestone M.K."/>
        </authorList>
    </citation>
    <scope>NUCLEOTIDE SEQUENCE</scope>
    <source>
        <strain evidence="2">H4_Rhizo_43_scaffold_279</strain>
    </source>
</reference>
<proteinExistence type="predicted"/>
<evidence type="ECO:0000313" key="2">
    <source>
        <dbReference type="EMBL" id="QDH87468.1"/>
    </source>
</evidence>
<gene>
    <name evidence="2" type="ORF">H4Rhizo43279_000003</name>
</gene>
<feature type="region of interest" description="Disordered" evidence="1">
    <location>
        <begin position="1"/>
        <end position="52"/>
    </location>
</feature>
<dbReference type="EMBL" id="MN033394">
    <property type="protein sequence ID" value="QDH87468.1"/>
    <property type="molecule type" value="Genomic_RNA"/>
</dbReference>
<accession>A0A514D1H1</accession>
<protein>
    <submittedName>
        <fullName evidence="2">Uncharacterized protein</fullName>
    </submittedName>
</protein>
<feature type="compositionally biased region" description="Polar residues" evidence="1">
    <location>
        <begin position="9"/>
        <end position="32"/>
    </location>
</feature>
<evidence type="ECO:0000256" key="1">
    <source>
        <dbReference type="SAM" id="MobiDB-lite"/>
    </source>
</evidence>
<organism evidence="2">
    <name type="scientific">Leviviridae sp</name>
    <dbReference type="NCBI Taxonomy" id="2027243"/>
    <lineage>
        <taxon>Viruses</taxon>
        <taxon>Riboviria</taxon>
        <taxon>Orthornavirae</taxon>
        <taxon>Lenarviricota</taxon>
        <taxon>Leviviricetes</taxon>
        <taxon>Norzivirales</taxon>
        <taxon>Fiersviridae</taxon>
    </lineage>
</organism>